<keyword evidence="2" id="KW-1185">Reference proteome</keyword>
<protein>
    <submittedName>
        <fullName evidence="1">Uncharacterized protein</fullName>
    </submittedName>
</protein>
<comment type="caution">
    <text evidence="1">The sequence shown here is derived from an EMBL/GenBank/DDBJ whole genome shotgun (WGS) entry which is preliminary data.</text>
</comment>
<dbReference type="Proteomes" id="UP000245880">
    <property type="component" value="Unassembled WGS sequence"/>
</dbReference>
<proteinExistence type="predicted"/>
<dbReference type="AlphaFoldDB" id="A0A316AQ10"/>
<reference evidence="1 2" key="1">
    <citation type="submission" date="2018-03" db="EMBL/GenBank/DDBJ databases">
        <title>Genomic Encyclopedia of Archaeal and Bacterial Type Strains, Phase II (KMG-II): from individual species to whole genera.</title>
        <authorList>
            <person name="Goeker M."/>
        </authorList>
    </citation>
    <scope>NUCLEOTIDE SEQUENCE [LARGE SCALE GENOMIC DNA]</scope>
    <source>
        <strain evidence="1 2">DSM 100346</strain>
    </source>
</reference>
<name>A0A316AQ10_9BACT</name>
<sequence length="55" mass="5972">MGRLVSLANGEVIQINVFRLPKGFGEPIVYKVMNGYLYGAIIGQIVGKRANFVCG</sequence>
<dbReference type="EMBL" id="QGDT01000002">
    <property type="protein sequence ID" value="PWJ59571.1"/>
    <property type="molecule type" value="Genomic_DNA"/>
</dbReference>
<gene>
    <name evidence="1" type="ORF">CLV98_102405</name>
</gene>
<accession>A0A316AQ10</accession>
<organism evidence="1 2">
    <name type="scientific">Dyadobacter jejuensis</name>
    <dbReference type="NCBI Taxonomy" id="1082580"/>
    <lineage>
        <taxon>Bacteria</taxon>
        <taxon>Pseudomonadati</taxon>
        <taxon>Bacteroidota</taxon>
        <taxon>Cytophagia</taxon>
        <taxon>Cytophagales</taxon>
        <taxon>Spirosomataceae</taxon>
        <taxon>Dyadobacter</taxon>
    </lineage>
</organism>
<evidence type="ECO:0000313" key="1">
    <source>
        <dbReference type="EMBL" id="PWJ59571.1"/>
    </source>
</evidence>
<evidence type="ECO:0000313" key="2">
    <source>
        <dbReference type="Proteomes" id="UP000245880"/>
    </source>
</evidence>